<reference evidence="1" key="1">
    <citation type="submission" date="2014-05" db="EMBL/GenBank/DDBJ databases">
        <authorList>
            <person name="Chronopoulou M."/>
        </authorList>
    </citation>
    <scope>NUCLEOTIDE SEQUENCE</scope>
    <source>
        <tissue evidence="1">Whole organism</tissue>
    </source>
</reference>
<feature type="non-terminal residue" evidence="1">
    <location>
        <position position="1"/>
    </location>
</feature>
<protein>
    <submittedName>
        <fullName evidence="1">Uncharacterized protein</fullName>
    </submittedName>
</protein>
<name>A0A0K2V513_LEPSM</name>
<proteinExistence type="predicted"/>
<dbReference type="EMBL" id="HACA01027690">
    <property type="protein sequence ID" value="CDW45051.1"/>
    <property type="molecule type" value="Transcribed_RNA"/>
</dbReference>
<evidence type="ECO:0000313" key="1">
    <source>
        <dbReference type="EMBL" id="CDW45051.1"/>
    </source>
</evidence>
<dbReference type="AlphaFoldDB" id="A0A0K2V513"/>
<accession>A0A0K2V513</accession>
<organism evidence="1">
    <name type="scientific">Lepeophtheirus salmonis</name>
    <name type="common">Salmon louse</name>
    <name type="synonym">Caligus salmonis</name>
    <dbReference type="NCBI Taxonomy" id="72036"/>
    <lineage>
        <taxon>Eukaryota</taxon>
        <taxon>Metazoa</taxon>
        <taxon>Ecdysozoa</taxon>
        <taxon>Arthropoda</taxon>
        <taxon>Crustacea</taxon>
        <taxon>Multicrustacea</taxon>
        <taxon>Hexanauplia</taxon>
        <taxon>Copepoda</taxon>
        <taxon>Siphonostomatoida</taxon>
        <taxon>Caligidae</taxon>
        <taxon>Lepeophtheirus</taxon>
    </lineage>
</organism>
<sequence length="66" mass="7653">LLLVFKCEKMLTSIKEIKGELFKASSAYNCPYGLYERQVKASSAYNCPYGLYERQVHHVIHLINRS</sequence>